<name>A0A1I8N1G4_MUSDO</name>
<organism evidence="5">
    <name type="scientific">Musca domestica</name>
    <name type="common">House fly</name>
    <dbReference type="NCBI Taxonomy" id="7370"/>
    <lineage>
        <taxon>Eukaryota</taxon>
        <taxon>Metazoa</taxon>
        <taxon>Ecdysozoa</taxon>
        <taxon>Arthropoda</taxon>
        <taxon>Hexapoda</taxon>
        <taxon>Insecta</taxon>
        <taxon>Pterygota</taxon>
        <taxon>Neoptera</taxon>
        <taxon>Endopterygota</taxon>
        <taxon>Diptera</taxon>
        <taxon>Brachycera</taxon>
        <taxon>Muscomorpha</taxon>
        <taxon>Muscoidea</taxon>
        <taxon>Muscidae</taxon>
        <taxon>Musca</taxon>
    </lineage>
</organism>
<dbReference type="AlphaFoldDB" id="A0A1I8N1G4"/>
<dbReference type="eggNOG" id="KOG2532">
    <property type="taxonomic scope" value="Eukaryota"/>
</dbReference>
<dbReference type="InterPro" id="IPR036259">
    <property type="entry name" value="MFS_trans_sf"/>
</dbReference>
<accession>A0A1I8N1G4</accession>
<dbReference type="GO" id="GO:0016020">
    <property type="term" value="C:membrane"/>
    <property type="evidence" value="ECO:0007669"/>
    <property type="project" value="UniProtKB-SubCell"/>
</dbReference>
<comment type="subcellular location">
    <subcellularLocation>
        <location evidence="1">Membrane</location>
        <topology evidence="1">Multi-pass membrane protein</topology>
    </subcellularLocation>
</comment>
<dbReference type="VEuPathDB" id="VectorBase:MDOA010563"/>
<dbReference type="PANTHER" id="PTHR11662:SF415">
    <property type="entry name" value="AT30085P-RELATED"/>
    <property type="match status" value="1"/>
</dbReference>
<keyword evidence="4" id="KW-0472">Membrane</keyword>
<dbReference type="VEuPathDB" id="VectorBase:MDOMA2_020174"/>
<dbReference type="InterPro" id="IPR027378">
    <property type="entry name" value="Nucleotide_channel_N"/>
</dbReference>
<reference evidence="5" key="1">
    <citation type="submission" date="2020-05" db="UniProtKB">
        <authorList>
            <consortium name="EnsemblMetazoa"/>
        </authorList>
    </citation>
    <scope>IDENTIFICATION</scope>
    <source>
        <strain evidence="5">Aabys</strain>
    </source>
</reference>
<evidence type="ECO:0000256" key="3">
    <source>
        <dbReference type="ARBA" id="ARBA00022989"/>
    </source>
</evidence>
<dbReference type="STRING" id="7370.A0A1I8N1G4"/>
<keyword evidence="2" id="KW-0812">Transmembrane</keyword>
<proteinExistence type="predicted"/>
<dbReference type="EnsemblMetazoa" id="MDOA010563-RA">
    <property type="protein sequence ID" value="MDOA010563-PA"/>
    <property type="gene ID" value="MDOA010563"/>
</dbReference>
<dbReference type="SUPFAM" id="SSF103473">
    <property type="entry name" value="MFS general substrate transporter"/>
    <property type="match status" value="1"/>
</dbReference>
<dbReference type="GO" id="GO:0006820">
    <property type="term" value="P:monoatomic anion transport"/>
    <property type="evidence" value="ECO:0007669"/>
    <property type="project" value="TreeGrafter"/>
</dbReference>
<dbReference type="Gene3D" id="1.20.120.540">
    <property type="entry name" value="Voltage-gated potassium channels"/>
    <property type="match status" value="1"/>
</dbReference>
<evidence type="ECO:0000256" key="2">
    <source>
        <dbReference type="ARBA" id="ARBA00022692"/>
    </source>
</evidence>
<dbReference type="InterPro" id="IPR050382">
    <property type="entry name" value="MFS_Na/Anion_cotransporter"/>
</dbReference>
<evidence type="ECO:0000256" key="1">
    <source>
        <dbReference type="ARBA" id="ARBA00004141"/>
    </source>
</evidence>
<evidence type="ECO:0000313" key="5">
    <source>
        <dbReference type="EnsemblMetazoa" id="MDOA010563-PA"/>
    </source>
</evidence>
<dbReference type="PANTHER" id="PTHR11662">
    <property type="entry name" value="SOLUTE CARRIER FAMILY 17"/>
    <property type="match status" value="1"/>
</dbReference>
<evidence type="ECO:0000256" key="4">
    <source>
        <dbReference type="ARBA" id="ARBA00023136"/>
    </source>
</evidence>
<keyword evidence="3" id="KW-1133">Transmembrane helix</keyword>
<sequence length="389" mass="44724">MDQNSHYLELLQTLENERQVHILIMLSFYMGYAMSHLPGVLFSEYFNGIWILCKFQAFSFLVAIIPWAQVSFNGWRSIILIRSIMGFSQGTILRILGNMSQNRLPAEGNVLNQFVMRNNHVIILLINIQGSLLKFFFKWIYFYYSMVFCALLWILCLLIACHYNETSSPSSNHQENNTPPANPSRQTIVPHSSSTHSMLSPIRSEDIENFLRPSWWNLTLNTMQYHWTKTLLIAELNHLILDLRGPHIFSIISITLKIMIPFLLCWLLSLVVQQLFQSLTNQGTLHPRQSAKLKLVLATYFPLIFSDFASCLMSCNDGNSWEMIFNCAISVMTNMHSNINLNSLKMQLNTSPSLSSFGTLVHELGSITNIITVYFENLLGEEVNFEMIT</sequence>
<dbReference type="GO" id="GO:0022857">
    <property type="term" value="F:transmembrane transporter activity"/>
    <property type="evidence" value="ECO:0007669"/>
    <property type="project" value="TreeGrafter"/>
</dbReference>
<protein>
    <submittedName>
        <fullName evidence="5">Uncharacterized protein</fullName>
    </submittedName>
</protein>